<keyword evidence="2" id="KW-0813">Transport</keyword>
<evidence type="ECO:0000256" key="4">
    <source>
        <dbReference type="ARBA" id="ARBA00022519"/>
    </source>
</evidence>
<feature type="transmembrane region" description="Helical" evidence="13">
    <location>
        <begin position="586"/>
        <end position="612"/>
    </location>
</feature>
<dbReference type="STRING" id="1217705.F900_02781"/>
<sequence>MTQDQTHSSQPLLEVSDLTREFPAGEGTVQILKGIDLKIYAGELVAIVGQSGSGKSTLMNILGCLDKPSAGSYKVNGRETRQLEPDELAQLRREYFGFIFQRYHLLGDLSASGNVEVPAIYAGVDSQLRQQRSAELLSELGLEERLHHRPSQLSGGQQQRVSIARALMNGGDVILADEPTGALDKNSGIEVMRILRELNAKGHTIILVTHDLNVAKNATRIIEISDGNIISDRANVPENADSDLEHQTLQRTPQKKTSAWRSFFDRLGEAFRMALLAMNAHRMRTFLTMLGIIIGIASVVSVVALGNGSQKQILENISSLGTNTITVYQGRGFGDNSRASQVKTLVPADAEALAEQPYVDGVSPSANTSVTLRYKDTEASATVNGVSADFFYVRGMTFKSGQPFDKNSVTQRAQDVVIDTNTEKTFFADGTNPVGQVLLLGSVPSRIIGVIDAQQGFMGNSDSLNVYLPYSTVMSRMLGQSNVRSIIVRIKDEYPSSAAENAILTLLEQRHGAQDVFTQNSDSIRETIQQTTATMTLLISAIAVISLVVGGIGVMNIMLVSVTERTQEIGVRMAVGARQSDILQQFLIEAILVCLLGGVLGVLLSLGIGQIIGHFAKGIIEMSYSTTSIVAAFVCSSMIGIVFGFLPARNAAQLDPVAALARE</sequence>
<dbReference type="InterPro" id="IPR003593">
    <property type="entry name" value="AAA+_ATPase"/>
</dbReference>
<keyword evidence="6" id="KW-0547">Nucleotide-binding</keyword>
<dbReference type="HOGENOM" id="CLU_000604_78_1_6"/>
<comment type="caution">
    <text evidence="16">The sequence shown here is derived from an EMBL/GenBank/DDBJ whole genome shotgun (WGS) entry which is preliminary data.</text>
</comment>
<keyword evidence="3" id="KW-1003">Cell membrane</keyword>
<dbReference type="Proteomes" id="UP000013190">
    <property type="component" value="Unassembled WGS sequence"/>
</dbReference>
<evidence type="ECO:0000313" key="15">
    <source>
        <dbReference type="EMBL" id="ENU28196.1"/>
    </source>
</evidence>
<dbReference type="InterPro" id="IPR003838">
    <property type="entry name" value="ABC3_permease_C"/>
</dbReference>
<keyword evidence="17" id="KW-1185">Reference proteome</keyword>
<evidence type="ECO:0000313" key="18">
    <source>
        <dbReference type="Proteomes" id="UP000013248"/>
    </source>
</evidence>
<keyword evidence="10 13" id="KW-0472">Membrane</keyword>
<feature type="transmembrane region" description="Helical" evidence="13">
    <location>
        <begin position="537"/>
        <end position="562"/>
    </location>
</feature>
<reference evidence="17" key="2">
    <citation type="submission" date="2013-02" db="EMBL/GenBank/DDBJ databases">
        <title>The Genome Sequence of Acinetobacter sp. NIPH 236.</title>
        <authorList>
            <consortium name="The Broad Institute Genome Sequencing Platform"/>
            <consortium name="The Broad Institute Genome Sequencing Center for Infectious Disease"/>
            <person name="Cerqueira G."/>
            <person name="Feldgarden M."/>
            <person name="Courvalin P."/>
            <person name="Perichon B."/>
            <person name="Grillot-Courvalin C."/>
            <person name="Clermont D."/>
            <person name="Rocha E."/>
            <person name="Yoon E.-J."/>
            <person name="Nemec A."/>
            <person name="Walker B."/>
            <person name="Young S.K."/>
            <person name="Zeng Q."/>
            <person name="Gargeya S."/>
            <person name="Fitzgerald M."/>
            <person name="Haas B."/>
            <person name="Abouelleil A."/>
            <person name="Alvarado L."/>
            <person name="Arachchi H.M."/>
            <person name="Berlin A.M."/>
            <person name="Chapman S.B."/>
            <person name="Dewar J."/>
            <person name="Goldberg J."/>
            <person name="Griggs A."/>
            <person name="Gujja S."/>
            <person name="Hansen M."/>
            <person name="Howarth C."/>
            <person name="Imamovic A."/>
            <person name="Larimer J."/>
            <person name="McCowan C."/>
            <person name="Murphy C."/>
            <person name="Neiman D."/>
            <person name="Pearson M."/>
            <person name="Priest M."/>
            <person name="Roberts A."/>
            <person name="Saif S."/>
            <person name="Shea T."/>
            <person name="Sisk P."/>
            <person name="Sykes S."/>
            <person name="Wortman J."/>
            <person name="Nusbaum C."/>
            <person name="Birren B."/>
        </authorList>
    </citation>
    <scope>NUCLEOTIDE SEQUENCE [LARGE SCALE GENOMIC DNA]</scope>
    <source>
        <strain evidence="17">NIPH 236</strain>
    </source>
</reference>
<comment type="subcellular location">
    <subcellularLocation>
        <location evidence="1">Cell inner membrane</location>
        <topology evidence="1">Multi-pass membrane protein</topology>
    </subcellularLocation>
</comment>
<gene>
    <name evidence="16" type="ORF">F900_02781</name>
    <name evidence="15" type="ORF">F992_00304</name>
</gene>
<dbReference type="InterPro" id="IPR003439">
    <property type="entry name" value="ABC_transporter-like_ATP-bd"/>
</dbReference>
<dbReference type="PANTHER" id="PTHR30572">
    <property type="entry name" value="MEMBRANE COMPONENT OF TRANSPORTER-RELATED"/>
    <property type="match status" value="1"/>
</dbReference>
<evidence type="ECO:0000313" key="17">
    <source>
        <dbReference type="Proteomes" id="UP000013190"/>
    </source>
</evidence>
<dbReference type="EMBL" id="APOJ01000015">
    <property type="protein sequence ID" value="ENU28196.1"/>
    <property type="molecule type" value="Genomic_DNA"/>
</dbReference>
<evidence type="ECO:0000256" key="9">
    <source>
        <dbReference type="ARBA" id="ARBA00022989"/>
    </source>
</evidence>
<accession>N8PNQ9</accession>
<evidence type="ECO:0000256" key="7">
    <source>
        <dbReference type="ARBA" id="ARBA00022840"/>
    </source>
</evidence>
<keyword evidence="4" id="KW-0997">Cell inner membrane</keyword>
<protein>
    <recommendedName>
        <fullName evidence="12">Pyoverdine export ATP-binding/permease protein PvdT</fullName>
    </recommendedName>
</protein>
<dbReference type="Proteomes" id="UP000013248">
    <property type="component" value="Unassembled WGS sequence"/>
</dbReference>
<dbReference type="CDD" id="cd03255">
    <property type="entry name" value="ABC_MJ0796_LolCDE_FtsE"/>
    <property type="match status" value="1"/>
</dbReference>
<dbReference type="GO" id="GO:0005886">
    <property type="term" value="C:plasma membrane"/>
    <property type="evidence" value="ECO:0007669"/>
    <property type="project" value="UniProtKB-SubCell"/>
</dbReference>
<dbReference type="eggNOG" id="COG1136">
    <property type="taxonomic scope" value="Bacteria"/>
</dbReference>
<dbReference type="eggNOG" id="COG0577">
    <property type="taxonomic scope" value="Bacteria"/>
</dbReference>
<evidence type="ECO:0000256" key="5">
    <source>
        <dbReference type="ARBA" id="ARBA00022692"/>
    </source>
</evidence>
<reference evidence="16 18" key="1">
    <citation type="submission" date="2013-02" db="EMBL/GenBank/DDBJ databases">
        <title>The Genome Sequence of Acinetobacter sp. ANC 3862.</title>
        <authorList>
            <consortium name="The Broad Institute Genome Sequencing Platform"/>
            <consortium name="The Broad Institute Genome Sequencing Center for Infectious Disease"/>
            <person name="Cerqueira G."/>
            <person name="Feldgarden M."/>
            <person name="Courvalin P."/>
            <person name="Perichon B."/>
            <person name="Grillot-Courvalin C."/>
            <person name="Clermont D."/>
            <person name="Rocha E."/>
            <person name="Yoon E.-J."/>
            <person name="Nemec A."/>
            <person name="Walker B."/>
            <person name="Young S.K."/>
            <person name="Zeng Q."/>
            <person name="Gargeya S."/>
            <person name="Fitzgerald M."/>
            <person name="Haas B."/>
            <person name="Abouelleil A."/>
            <person name="Alvarado L."/>
            <person name="Arachchi H.M."/>
            <person name="Berlin A.M."/>
            <person name="Chapman S.B."/>
            <person name="Dewar J."/>
            <person name="Goldberg J."/>
            <person name="Griggs A."/>
            <person name="Gujja S."/>
            <person name="Hansen M."/>
            <person name="Howarth C."/>
            <person name="Imamovic A."/>
            <person name="Larimer J."/>
            <person name="McCowan C."/>
            <person name="Murphy C."/>
            <person name="Neiman D."/>
            <person name="Pearson M."/>
            <person name="Priest M."/>
            <person name="Roberts A."/>
            <person name="Saif S."/>
            <person name="Shea T."/>
            <person name="Sisk P."/>
            <person name="Sykes S."/>
            <person name="Wortman J."/>
            <person name="Nusbaum C."/>
            <person name="Birren B."/>
        </authorList>
    </citation>
    <scope>NUCLEOTIDE SEQUENCE [LARGE SCALE GENOMIC DNA]</scope>
    <source>
        <strain evidence="16 18">ANC 3862</strain>
    </source>
</reference>
<dbReference type="AlphaFoldDB" id="N9LR59"/>
<evidence type="ECO:0000256" key="1">
    <source>
        <dbReference type="ARBA" id="ARBA00004429"/>
    </source>
</evidence>
<dbReference type="InterPro" id="IPR017871">
    <property type="entry name" value="ABC_transporter-like_CS"/>
</dbReference>
<dbReference type="Gene3D" id="3.40.50.300">
    <property type="entry name" value="P-loop containing nucleotide triphosphate hydrolases"/>
    <property type="match status" value="1"/>
</dbReference>
<dbReference type="PATRIC" id="fig|1217705.3.peg.2700"/>
<dbReference type="Pfam" id="PF02687">
    <property type="entry name" value="FtsX"/>
    <property type="match status" value="1"/>
</dbReference>
<feature type="transmembrane region" description="Helical" evidence="13">
    <location>
        <begin position="286"/>
        <end position="306"/>
    </location>
</feature>
<dbReference type="GO" id="GO:0022857">
    <property type="term" value="F:transmembrane transporter activity"/>
    <property type="evidence" value="ECO:0007669"/>
    <property type="project" value="TreeGrafter"/>
</dbReference>
<comment type="similarity">
    <text evidence="11">Belongs to the ABC transporter superfamily. Macrolide exporter (TC 3.A.1.122) family.</text>
</comment>
<dbReference type="FunFam" id="3.40.50.300:FF:000032">
    <property type="entry name" value="Export ABC transporter ATP-binding protein"/>
    <property type="match status" value="1"/>
</dbReference>
<evidence type="ECO:0000259" key="14">
    <source>
        <dbReference type="PROSITE" id="PS50893"/>
    </source>
</evidence>
<keyword evidence="7 16" id="KW-0067">ATP-binding</keyword>
<dbReference type="InterPro" id="IPR027417">
    <property type="entry name" value="P-loop_NTPase"/>
</dbReference>
<keyword evidence="9 13" id="KW-1133">Transmembrane helix</keyword>
<dbReference type="GO" id="GO:0016887">
    <property type="term" value="F:ATP hydrolysis activity"/>
    <property type="evidence" value="ECO:0007669"/>
    <property type="project" value="InterPro"/>
</dbReference>
<dbReference type="SMART" id="SM00382">
    <property type="entry name" value="AAA"/>
    <property type="match status" value="1"/>
</dbReference>
<dbReference type="SUPFAM" id="SSF52540">
    <property type="entry name" value="P-loop containing nucleoside triphosphate hydrolases"/>
    <property type="match status" value="1"/>
</dbReference>
<evidence type="ECO:0000256" key="2">
    <source>
        <dbReference type="ARBA" id="ARBA00022448"/>
    </source>
</evidence>
<keyword evidence="5 13" id="KW-0812">Transmembrane</keyword>
<dbReference type="InterPro" id="IPR050250">
    <property type="entry name" value="Macrolide_Exporter_MacB"/>
</dbReference>
<dbReference type="GO" id="GO:1902495">
    <property type="term" value="C:transmembrane transporter complex"/>
    <property type="evidence" value="ECO:0007669"/>
    <property type="project" value="UniProtKB-ARBA"/>
</dbReference>
<dbReference type="RefSeq" id="WP_004659054.1">
    <property type="nucleotide sequence ID" value="NZ_BMDV01000005.1"/>
</dbReference>
<keyword evidence="8" id="KW-1278">Translocase</keyword>
<accession>N9LR59</accession>
<reference evidence="15 17" key="3">
    <citation type="journal article" date="2016" name="Int. J. Syst. Evol. Microbiol.">
        <title>Taxonomy of haemolytic and/or proteolytic strains of the genus Acinetobacter with the proposal of Acinetobacter courvalinii sp. nov. (genomic species 14 sensu Bouvet &amp; Jeanjean), Acinetobacter dispersus sp. nov. (genomic species 17), Acinetobacter modestus sp. nov., Acinetobacter proteolyticus sp. nov. and Acinetobacter vivianii sp. nov.</title>
        <authorList>
            <person name="Nemec A."/>
            <person name="Radolfova-Krizova L."/>
            <person name="Maixnerova M."/>
            <person name="Vrestiakova E."/>
            <person name="Jezek P."/>
            <person name="Sedo O."/>
        </authorList>
    </citation>
    <scope>NUCLEOTIDE SEQUENCE [LARGE SCALE GENOMIC DNA]</scope>
    <source>
        <strain evidence="15 17">NIPH 236</strain>
    </source>
</reference>
<evidence type="ECO:0000256" key="10">
    <source>
        <dbReference type="ARBA" id="ARBA00023136"/>
    </source>
</evidence>
<dbReference type="GeneID" id="92833740"/>
<dbReference type="GO" id="GO:0005524">
    <property type="term" value="F:ATP binding"/>
    <property type="evidence" value="ECO:0007669"/>
    <property type="project" value="UniProtKB-KW"/>
</dbReference>
<evidence type="ECO:0000256" key="12">
    <source>
        <dbReference type="ARBA" id="ARBA00041199"/>
    </source>
</evidence>
<dbReference type="InterPro" id="IPR017911">
    <property type="entry name" value="MacB-like_ATP-bd"/>
</dbReference>
<dbReference type="PROSITE" id="PS00211">
    <property type="entry name" value="ABC_TRANSPORTER_1"/>
    <property type="match status" value="1"/>
</dbReference>
<evidence type="ECO:0000313" key="16">
    <source>
        <dbReference type="EMBL" id="ENW98698.1"/>
    </source>
</evidence>
<proteinExistence type="inferred from homology"/>
<evidence type="ECO:0000256" key="3">
    <source>
        <dbReference type="ARBA" id="ARBA00022475"/>
    </source>
</evidence>
<dbReference type="EMBL" id="APRP01000031">
    <property type="protein sequence ID" value="ENW98698.1"/>
    <property type="molecule type" value="Genomic_DNA"/>
</dbReference>
<dbReference type="PANTHER" id="PTHR30572:SF14">
    <property type="entry name" value="MACROLIDE EXPORT ATP-BINDING_PERMEASE PROTEIN MACB"/>
    <property type="match status" value="1"/>
</dbReference>
<dbReference type="Pfam" id="PF00005">
    <property type="entry name" value="ABC_tran"/>
    <property type="match status" value="1"/>
</dbReference>
<evidence type="ECO:0000256" key="6">
    <source>
        <dbReference type="ARBA" id="ARBA00022741"/>
    </source>
</evidence>
<dbReference type="Pfam" id="PF12704">
    <property type="entry name" value="MacB_PCD"/>
    <property type="match status" value="1"/>
</dbReference>
<evidence type="ECO:0000256" key="11">
    <source>
        <dbReference type="ARBA" id="ARBA00038388"/>
    </source>
</evidence>
<feature type="transmembrane region" description="Helical" evidence="13">
    <location>
        <begin position="624"/>
        <end position="646"/>
    </location>
</feature>
<evidence type="ECO:0000256" key="13">
    <source>
        <dbReference type="SAM" id="Phobius"/>
    </source>
</evidence>
<organism evidence="16 18">
    <name type="scientific">Acinetobacter modestus</name>
    <dbReference type="NCBI Taxonomy" id="1776740"/>
    <lineage>
        <taxon>Bacteria</taxon>
        <taxon>Pseudomonadati</taxon>
        <taxon>Pseudomonadota</taxon>
        <taxon>Gammaproteobacteria</taxon>
        <taxon>Moraxellales</taxon>
        <taxon>Moraxellaceae</taxon>
        <taxon>Acinetobacter</taxon>
    </lineage>
</organism>
<evidence type="ECO:0000256" key="8">
    <source>
        <dbReference type="ARBA" id="ARBA00022967"/>
    </source>
</evidence>
<name>N9LR59_9GAMM</name>
<dbReference type="InterPro" id="IPR025857">
    <property type="entry name" value="MacB_PCD"/>
</dbReference>
<dbReference type="PROSITE" id="PS50893">
    <property type="entry name" value="ABC_TRANSPORTER_2"/>
    <property type="match status" value="1"/>
</dbReference>
<feature type="domain" description="ABC transporter" evidence="14">
    <location>
        <begin position="13"/>
        <end position="251"/>
    </location>
</feature>